<comment type="similarity">
    <text evidence="3">Belongs to the CASC3 family.</text>
</comment>
<dbReference type="GO" id="GO:0003729">
    <property type="term" value="F:mRNA binding"/>
    <property type="evidence" value="ECO:0000318"/>
    <property type="project" value="GO_Central"/>
</dbReference>
<dbReference type="GO" id="GO:0051028">
    <property type="term" value="P:mRNA transport"/>
    <property type="evidence" value="ECO:0007669"/>
    <property type="project" value="UniProtKB-KW"/>
</dbReference>
<evidence type="ECO:0000256" key="12">
    <source>
        <dbReference type="ARBA" id="ARBA00023242"/>
    </source>
</evidence>
<reference evidence="15 16" key="1">
    <citation type="journal article" date="2010" name="Nature">
        <title>Genome sequence of the palaeopolyploid soybean.</title>
        <authorList>
            <person name="Schmutz J."/>
            <person name="Cannon S.B."/>
            <person name="Schlueter J."/>
            <person name="Ma J."/>
            <person name="Mitros T."/>
            <person name="Nelson W."/>
            <person name="Hyten D.L."/>
            <person name="Song Q."/>
            <person name="Thelen J.J."/>
            <person name="Cheng J."/>
            <person name="Xu D."/>
            <person name="Hellsten U."/>
            <person name="May G.D."/>
            <person name="Yu Y."/>
            <person name="Sakurai T."/>
            <person name="Umezawa T."/>
            <person name="Bhattacharyya M.K."/>
            <person name="Sandhu D."/>
            <person name="Valliyodan B."/>
            <person name="Lindquist E."/>
            <person name="Peto M."/>
            <person name="Grant D."/>
            <person name="Shu S."/>
            <person name="Goodstein D."/>
            <person name="Barry K."/>
            <person name="Futrell-Griggs M."/>
            <person name="Abernathy B."/>
            <person name="Du J."/>
            <person name="Tian Z."/>
            <person name="Zhu L."/>
            <person name="Gill N."/>
            <person name="Joshi T."/>
            <person name="Libault M."/>
            <person name="Sethuraman A."/>
            <person name="Zhang X.-C."/>
            <person name="Shinozaki K."/>
            <person name="Nguyen H.T."/>
            <person name="Wing R.A."/>
            <person name="Cregan P."/>
            <person name="Specht J."/>
            <person name="Grimwood J."/>
            <person name="Rokhsar D."/>
            <person name="Stacey G."/>
            <person name="Shoemaker R.C."/>
            <person name="Jackson S.A."/>
        </authorList>
    </citation>
    <scope>NUCLEOTIDE SEQUENCE [LARGE SCALE GENOMIC DNA]</scope>
    <source>
        <strain evidence="16">cv. Williams 82</strain>
        <tissue evidence="15">Callus</tissue>
    </source>
</reference>
<feature type="compositionally biased region" description="Basic and acidic residues" evidence="13">
    <location>
        <begin position="116"/>
        <end position="143"/>
    </location>
</feature>
<feature type="region of interest" description="Disordered" evidence="13">
    <location>
        <begin position="1"/>
        <end position="148"/>
    </location>
</feature>
<feature type="compositionally biased region" description="Polar residues" evidence="13">
    <location>
        <begin position="229"/>
        <end position="243"/>
    </location>
</feature>
<dbReference type="STRING" id="3847.A0A0R0IYX2"/>
<feature type="region of interest" description="Disordered" evidence="13">
    <location>
        <begin position="165"/>
        <end position="291"/>
    </location>
</feature>
<dbReference type="GO" id="GO:0005737">
    <property type="term" value="C:cytoplasm"/>
    <property type="evidence" value="ECO:0007669"/>
    <property type="project" value="UniProtKB-SubCell"/>
</dbReference>
<keyword evidence="8" id="KW-0810">Translation regulation</keyword>
<feature type="compositionally biased region" description="Basic and acidic residues" evidence="13">
    <location>
        <begin position="48"/>
        <end position="63"/>
    </location>
</feature>
<evidence type="ECO:0000313" key="17">
    <source>
        <dbReference type="Proteomes" id="UP000008827"/>
    </source>
</evidence>
<evidence type="ECO:0000256" key="13">
    <source>
        <dbReference type="SAM" id="MobiDB-lite"/>
    </source>
</evidence>
<dbReference type="InterPro" id="IPR044796">
    <property type="entry name" value="MLN51_plant"/>
</dbReference>
<keyword evidence="9" id="KW-0694">RNA-binding</keyword>
<proteinExistence type="inferred from homology"/>
<evidence type="ECO:0000256" key="8">
    <source>
        <dbReference type="ARBA" id="ARBA00022845"/>
    </source>
</evidence>
<evidence type="ECO:0000313" key="15">
    <source>
        <dbReference type="EMBL" id="KRH47520.1"/>
    </source>
</evidence>
<dbReference type="GO" id="GO:0006397">
    <property type="term" value="P:mRNA processing"/>
    <property type="evidence" value="ECO:0007669"/>
    <property type="project" value="UniProtKB-KW"/>
</dbReference>
<evidence type="ECO:0000256" key="3">
    <source>
        <dbReference type="ARBA" id="ARBA00009548"/>
    </source>
</evidence>
<comment type="subcellular location">
    <subcellularLocation>
        <location evidence="2">Cytoplasm</location>
    </subcellularLocation>
    <subcellularLocation>
        <location evidence="1">Nucleus</location>
    </subcellularLocation>
</comment>
<evidence type="ECO:0000256" key="2">
    <source>
        <dbReference type="ARBA" id="ARBA00004496"/>
    </source>
</evidence>
<keyword evidence="7" id="KW-0509">mRNA transport</keyword>
<feature type="compositionally biased region" description="Polar residues" evidence="13">
    <location>
        <begin position="429"/>
        <end position="469"/>
    </location>
</feature>
<evidence type="ECO:0000259" key="14">
    <source>
        <dbReference type="SMART" id="SM01044"/>
    </source>
</evidence>
<keyword evidence="4" id="KW-0813">Transport</keyword>
<evidence type="ECO:0000256" key="11">
    <source>
        <dbReference type="ARBA" id="ARBA00023187"/>
    </source>
</evidence>
<feature type="compositionally biased region" description="Acidic residues" evidence="13">
    <location>
        <begin position="32"/>
        <end position="47"/>
    </location>
</feature>
<evidence type="ECO:0000256" key="9">
    <source>
        <dbReference type="ARBA" id="ARBA00022884"/>
    </source>
</evidence>
<keyword evidence="6" id="KW-0507">mRNA processing</keyword>
<dbReference type="EMBL" id="CM000840">
    <property type="protein sequence ID" value="KRH47520.1"/>
    <property type="molecule type" value="Genomic_DNA"/>
</dbReference>
<evidence type="ECO:0000256" key="5">
    <source>
        <dbReference type="ARBA" id="ARBA00022490"/>
    </source>
</evidence>
<dbReference type="OrthoDB" id="660348at2759"/>
<name>A0A0R0IYX2_SOYBN</name>
<keyword evidence="11" id="KW-0508">mRNA splicing</keyword>
<evidence type="ECO:0000256" key="4">
    <source>
        <dbReference type="ARBA" id="ARBA00022448"/>
    </source>
</evidence>
<gene>
    <name evidence="15" type="ORF">GLYMA_07G034600</name>
</gene>
<feature type="compositionally biased region" description="Basic and acidic residues" evidence="13">
    <location>
        <begin position="18"/>
        <end position="31"/>
    </location>
</feature>
<evidence type="ECO:0000256" key="7">
    <source>
        <dbReference type="ARBA" id="ARBA00022816"/>
    </source>
</evidence>
<dbReference type="GO" id="GO:0000184">
    <property type="term" value="P:nuclear-transcribed mRNA catabolic process, nonsense-mediated decay"/>
    <property type="evidence" value="ECO:0007669"/>
    <property type="project" value="UniProtKB-KW"/>
</dbReference>
<feature type="domain" description="Btz" evidence="14">
    <location>
        <begin position="114"/>
        <end position="216"/>
    </location>
</feature>
<dbReference type="PaxDb" id="3847-GLYMA07G03880.2"/>
<feature type="compositionally biased region" description="Polar residues" evidence="13">
    <location>
        <begin position="594"/>
        <end position="607"/>
    </location>
</feature>
<reference evidence="15" key="3">
    <citation type="submission" date="2018-07" db="EMBL/GenBank/DDBJ databases">
        <title>WGS assembly of Glycine max.</title>
        <authorList>
            <person name="Schmutz J."/>
            <person name="Cannon S."/>
            <person name="Schlueter J."/>
            <person name="Ma J."/>
            <person name="Mitros T."/>
            <person name="Nelson W."/>
            <person name="Hyten D."/>
            <person name="Song Q."/>
            <person name="Thelen J."/>
            <person name="Cheng J."/>
            <person name="Xu D."/>
            <person name="Hellsten U."/>
            <person name="May G."/>
            <person name="Yu Y."/>
            <person name="Sakurai T."/>
            <person name="Umezawa T."/>
            <person name="Bhattacharyya M."/>
            <person name="Sandhu D."/>
            <person name="Valliyodan B."/>
            <person name="Lindquist E."/>
            <person name="Peto M."/>
            <person name="Grant D."/>
            <person name="Shu S."/>
            <person name="Goodstein D."/>
            <person name="Barry K."/>
            <person name="Futrell-Griggs M."/>
            <person name="Abernathy B."/>
            <person name="Du J."/>
            <person name="Tian Z."/>
            <person name="Zhu L."/>
            <person name="Gill N."/>
            <person name="Joshi T."/>
            <person name="Libault M."/>
            <person name="Sethuraman A."/>
            <person name="Zhang X."/>
            <person name="Shinozaki K."/>
            <person name="Nguyen H."/>
            <person name="Wing R."/>
            <person name="Cregan P."/>
            <person name="Specht J."/>
            <person name="Grimwood J."/>
            <person name="Rokhsar D."/>
            <person name="Stacey G."/>
            <person name="Shoemaker R."/>
            <person name="Jackson S."/>
        </authorList>
    </citation>
    <scope>NUCLEOTIDE SEQUENCE</scope>
    <source>
        <tissue evidence="15">Callus</tissue>
    </source>
</reference>
<dbReference type="OMA" id="LEKPMER"/>
<reference evidence="16" key="2">
    <citation type="submission" date="2018-02" db="UniProtKB">
        <authorList>
            <consortium name="EnsemblPlants"/>
        </authorList>
    </citation>
    <scope>IDENTIFICATION</scope>
    <source>
        <strain evidence="16">Williams 82</strain>
    </source>
</reference>
<dbReference type="SMART" id="SM01044">
    <property type="entry name" value="Btz"/>
    <property type="match status" value="1"/>
</dbReference>
<dbReference type="Gramene" id="KRH47520">
    <property type="protein sequence ID" value="KRH47520"/>
    <property type="gene ID" value="GLYMA_07G034600"/>
</dbReference>
<keyword evidence="10" id="KW-0866">Nonsense-mediated mRNA decay</keyword>
<dbReference type="InParanoid" id="A0A0R0IYX2"/>
<protein>
    <recommendedName>
        <fullName evidence="14">Btz domain-containing protein</fullName>
    </recommendedName>
</protein>
<evidence type="ECO:0000256" key="6">
    <source>
        <dbReference type="ARBA" id="ARBA00022664"/>
    </source>
</evidence>
<dbReference type="InterPro" id="IPR018545">
    <property type="entry name" value="Btz_dom"/>
</dbReference>
<dbReference type="GO" id="GO:0006417">
    <property type="term" value="P:regulation of translation"/>
    <property type="evidence" value="ECO:0007669"/>
    <property type="project" value="UniProtKB-KW"/>
</dbReference>
<feature type="compositionally biased region" description="Polar residues" evidence="13">
    <location>
        <begin position="261"/>
        <end position="271"/>
    </location>
</feature>
<sequence>MASTVEEKNNVEYDSDPEEAKRPLTMRRREASDDEVTEAEAEAEGEEVTDKMEDSRVEVRSDDEGGVEDYDDDVEEEEEELEEEEEEEEVEVEEEVYEEKGATSGGVEVDEGSADVVKESQDDVRPPLEDSIEDHSEEKKENEPFAVPTAGAFYMHDDRFRDNAGARQRRIHGERSLWESKDDRKWGHDKFEEITLHEKHHEERGRPYKGNYRGRGKSRGTYRGGYVQGNRTGYNDSSNQNQVPKRVVKGRGPQKYERTNKSNGPSSAVQNKHSERTSTHASKVESGSVPVKNQVVASNLNSASPPFYPSGSSNKDINLAQKREVQTGGSSRNISPVVVDEGFPVQQNNARLRGNNVVDSISMAKLYIDESIPLSVGKPGSSAVSASQSPHLRASGTGRGASIPIQMNYQHAPSQNKVSPSQFQVIQTSSAPGRNSTSVQATAPQLGNRPDSGSQSSSPLETSMPISSHDSGEVDAASESGKVKGAMVGKGREGSQGAGRGSFIYGGAQVMGTTGNAAVSHGDPNFPAFLPVMQFGGKHPGGMGVPTVGMAFPGYVAQPQLGLGKSEMTWLPVLAGSAGALGATYPFLPVDGASNQQSGQASALGTSSKEHNVDKDNHELKPPQRSELASDEFEQWQNKPRRQVGLQNHH</sequence>
<dbReference type="Pfam" id="PF09405">
    <property type="entry name" value="Btz"/>
    <property type="match status" value="1"/>
</dbReference>
<organism evidence="15">
    <name type="scientific">Glycine max</name>
    <name type="common">Soybean</name>
    <name type="synonym">Glycine hispida</name>
    <dbReference type="NCBI Taxonomy" id="3847"/>
    <lineage>
        <taxon>Eukaryota</taxon>
        <taxon>Viridiplantae</taxon>
        <taxon>Streptophyta</taxon>
        <taxon>Embryophyta</taxon>
        <taxon>Tracheophyta</taxon>
        <taxon>Spermatophyta</taxon>
        <taxon>Magnoliopsida</taxon>
        <taxon>eudicotyledons</taxon>
        <taxon>Gunneridae</taxon>
        <taxon>Pentapetalae</taxon>
        <taxon>rosids</taxon>
        <taxon>fabids</taxon>
        <taxon>Fabales</taxon>
        <taxon>Fabaceae</taxon>
        <taxon>Papilionoideae</taxon>
        <taxon>50 kb inversion clade</taxon>
        <taxon>NPAAA clade</taxon>
        <taxon>indigoferoid/millettioid clade</taxon>
        <taxon>Phaseoleae</taxon>
        <taxon>Glycine</taxon>
        <taxon>Glycine subgen. Soja</taxon>
    </lineage>
</organism>
<feature type="compositionally biased region" description="Basic and acidic residues" evidence="13">
    <location>
        <begin position="1"/>
        <end position="11"/>
    </location>
</feature>
<dbReference type="GO" id="GO:0035145">
    <property type="term" value="C:exon-exon junction complex"/>
    <property type="evidence" value="ECO:0007669"/>
    <property type="project" value="InterPro"/>
</dbReference>
<feature type="region of interest" description="Disordered" evidence="13">
    <location>
        <begin position="594"/>
        <end position="650"/>
    </location>
</feature>
<keyword evidence="5" id="KW-0963">Cytoplasm</keyword>
<dbReference type="Proteomes" id="UP000008827">
    <property type="component" value="Chromosome 7"/>
</dbReference>
<keyword evidence="17" id="KW-1185">Reference proteome</keyword>
<accession>A0A0R0IYX2</accession>
<dbReference type="FunCoup" id="A0A0R0IYX2">
    <property type="interactions" value="5242"/>
</dbReference>
<keyword evidence="12" id="KW-0539">Nucleus</keyword>
<dbReference type="PANTHER" id="PTHR46837">
    <property type="entry name" value="PROTEIN MLN51 HOMOLOG"/>
    <property type="match status" value="1"/>
</dbReference>
<feature type="compositionally biased region" description="Acidic residues" evidence="13">
    <location>
        <begin position="64"/>
        <end position="97"/>
    </location>
</feature>
<feature type="region of interest" description="Disordered" evidence="13">
    <location>
        <begin position="377"/>
        <end position="401"/>
    </location>
</feature>
<feature type="compositionally biased region" description="Basic and acidic residues" evidence="13">
    <location>
        <begin position="608"/>
        <end position="624"/>
    </location>
</feature>
<feature type="region of interest" description="Disordered" evidence="13">
    <location>
        <begin position="429"/>
        <end position="498"/>
    </location>
</feature>
<evidence type="ECO:0000256" key="10">
    <source>
        <dbReference type="ARBA" id="ARBA00023161"/>
    </source>
</evidence>
<feature type="compositionally biased region" description="Basic and acidic residues" evidence="13">
    <location>
        <begin position="171"/>
        <end position="206"/>
    </location>
</feature>
<dbReference type="AlphaFoldDB" id="A0A0R0IYX2"/>
<evidence type="ECO:0000313" key="16">
    <source>
        <dbReference type="EnsemblPlants" id="KRH47520"/>
    </source>
</evidence>
<evidence type="ECO:0000256" key="1">
    <source>
        <dbReference type="ARBA" id="ARBA00004123"/>
    </source>
</evidence>
<dbReference type="EnsemblPlants" id="KRH47520">
    <property type="protein sequence ID" value="KRH47520"/>
    <property type="gene ID" value="GLYMA_07G034600"/>
</dbReference>
<dbReference type="PANTHER" id="PTHR46837:SF5">
    <property type="entry name" value="PROTEIN MLN51 HOMOLOG"/>
    <property type="match status" value="1"/>
</dbReference>
<dbReference type="GO" id="GO:0008380">
    <property type="term" value="P:RNA splicing"/>
    <property type="evidence" value="ECO:0007669"/>
    <property type="project" value="UniProtKB-KW"/>
</dbReference>